<dbReference type="InterPro" id="IPR052534">
    <property type="entry name" value="Extracell_DNA_Util/SecSys_Comp"/>
</dbReference>
<dbReference type="Proteomes" id="UP000305674">
    <property type="component" value="Unassembled WGS sequence"/>
</dbReference>
<dbReference type="PANTHER" id="PTHR40278:SF2">
    <property type="entry name" value="TYPE IV PILUS INNER MEMBRANE COMPONENT PILN"/>
    <property type="match status" value="1"/>
</dbReference>
<dbReference type="EMBL" id="SWCI01000010">
    <property type="protein sequence ID" value="TKB48017.1"/>
    <property type="molecule type" value="Genomic_DNA"/>
</dbReference>
<reference evidence="2 3" key="1">
    <citation type="submission" date="2019-04" db="EMBL/GenBank/DDBJ databases">
        <authorList>
            <person name="Hwang J.C."/>
        </authorList>
    </citation>
    <scope>NUCLEOTIDE SEQUENCE [LARGE SCALE GENOMIC DNA]</scope>
    <source>
        <strain evidence="2 3">IMCC35001</strain>
    </source>
</reference>
<dbReference type="GO" id="GO:0043683">
    <property type="term" value="P:type IV pilus assembly"/>
    <property type="evidence" value="ECO:0007669"/>
    <property type="project" value="TreeGrafter"/>
</dbReference>
<sequence length="183" mass="21030">MSRINLLPWREALRRRQKRDTAVGLAGIAMAALLLVVLAHLLVGARVEAQRARNGYLQEQITLVEARIQQLGLIEQQTQQLMQRMGLIGRLQQERSRPVHLLNELHRVVVPGVQLSRLQMEGGHLSLAGYCESNNQLAELLRRVEASPWLEHPRVQRIRADDDGQRRRHRFELTLALRREAAE</sequence>
<evidence type="ECO:0000313" key="2">
    <source>
        <dbReference type="EMBL" id="TKB48017.1"/>
    </source>
</evidence>
<dbReference type="Pfam" id="PF05137">
    <property type="entry name" value="PilN"/>
    <property type="match status" value="1"/>
</dbReference>
<dbReference type="GO" id="GO:0043107">
    <property type="term" value="P:type IV pilus-dependent motility"/>
    <property type="evidence" value="ECO:0007669"/>
    <property type="project" value="TreeGrafter"/>
</dbReference>
<keyword evidence="1" id="KW-0812">Transmembrane</keyword>
<dbReference type="OrthoDB" id="5296173at2"/>
<dbReference type="AlphaFoldDB" id="A0A4U1BAW9"/>
<name>A0A4U1BAW9_9GAMM</name>
<keyword evidence="1" id="KW-0472">Membrane</keyword>
<dbReference type="InterPro" id="IPR007813">
    <property type="entry name" value="PilN"/>
</dbReference>
<gene>
    <name evidence="2" type="ORF">FCL40_13905</name>
</gene>
<evidence type="ECO:0000313" key="3">
    <source>
        <dbReference type="Proteomes" id="UP000305674"/>
    </source>
</evidence>
<comment type="caution">
    <text evidence="2">The sequence shown here is derived from an EMBL/GenBank/DDBJ whole genome shotgun (WGS) entry which is preliminary data.</text>
</comment>
<protein>
    <submittedName>
        <fullName evidence="2">Fimbrial protein</fullName>
    </submittedName>
</protein>
<keyword evidence="1" id="KW-1133">Transmembrane helix</keyword>
<feature type="transmembrane region" description="Helical" evidence="1">
    <location>
        <begin position="21"/>
        <end position="43"/>
    </location>
</feature>
<evidence type="ECO:0000256" key="1">
    <source>
        <dbReference type="SAM" id="Phobius"/>
    </source>
</evidence>
<accession>A0A4U1BAW9</accession>
<dbReference type="PANTHER" id="PTHR40278">
    <property type="entry name" value="DNA UTILIZATION PROTEIN HOFN"/>
    <property type="match status" value="1"/>
</dbReference>
<proteinExistence type="predicted"/>
<dbReference type="RefSeq" id="WP_136853907.1">
    <property type="nucleotide sequence ID" value="NZ_SWCI01000010.1"/>
</dbReference>
<organism evidence="2 3">
    <name type="scientific">Ferrimonas sediminicola</name>
    <dbReference type="NCBI Taxonomy" id="2569538"/>
    <lineage>
        <taxon>Bacteria</taxon>
        <taxon>Pseudomonadati</taxon>
        <taxon>Pseudomonadota</taxon>
        <taxon>Gammaproteobacteria</taxon>
        <taxon>Alteromonadales</taxon>
        <taxon>Ferrimonadaceae</taxon>
        <taxon>Ferrimonas</taxon>
    </lineage>
</organism>
<keyword evidence="3" id="KW-1185">Reference proteome</keyword>